<keyword evidence="6" id="KW-1185">Reference proteome</keyword>
<feature type="transmembrane region" description="Helical" evidence="3">
    <location>
        <begin position="67"/>
        <end position="86"/>
    </location>
</feature>
<dbReference type="GO" id="GO:0016020">
    <property type="term" value="C:membrane"/>
    <property type="evidence" value="ECO:0007669"/>
    <property type="project" value="UniProtKB-SubCell"/>
</dbReference>
<reference evidence="5" key="1">
    <citation type="journal article" date="2020" name="Stud. Mycol.">
        <title>101 Dothideomycetes genomes: a test case for predicting lifestyles and emergence of pathogens.</title>
        <authorList>
            <person name="Haridas S."/>
            <person name="Albert R."/>
            <person name="Binder M."/>
            <person name="Bloem J."/>
            <person name="Labutti K."/>
            <person name="Salamov A."/>
            <person name="Andreopoulos B."/>
            <person name="Baker S."/>
            <person name="Barry K."/>
            <person name="Bills G."/>
            <person name="Bluhm B."/>
            <person name="Cannon C."/>
            <person name="Castanera R."/>
            <person name="Culley D."/>
            <person name="Daum C."/>
            <person name="Ezra D."/>
            <person name="Gonzalez J."/>
            <person name="Henrissat B."/>
            <person name="Kuo A."/>
            <person name="Liang C."/>
            <person name="Lipzen A."/>
            <person name="Lutzoni F."/>
            <person name="Magnuson J."/>
            <person name="Mondo S."/>
            <person name="Nolan M."/>
            <person name="Ohm R."/>
            <person name="Pangilinan J."/>
            <person name="Park H.-J."/>
            <person name="Ramirez L."/>
            <person name="Alfaro M."/>
            <person name="Sun H."/>
            <person name="Tritt A."/>
            <person name="Yoshinaga Y."/>
            <person name="Zwiers L.-H."/>
            <person name="Turgeon B."/>
            <person name="Goodwin S."/>
            <person name="Spatafora J."/>
            <person name="Crous P."/>
            <person name="Grigoriev I."/>
        </authorList>
    </citation>
    <scope>NUCLEOTIDE SEQUENCE</scope>
    <source>
        <strain evidence="5">CBS 269.34</strain>
    </source>
</reference>
<evidence type="ECO:0000313" key="6">
    <source>
        <dbReference type="Proteomes" id="UP000799750"/>
    </source>
</evidence>
<organism evidence="5 6">
    <name type="scientific">Lophium mytilinum</name>
    <dbReference type="NCBI Taxonomy" id="390894"/>
    <lineage>
        <taxon>Eukaryota</taxon>
        <taxon>Fungi</taxon>
        <taxon>Dikarya</taxon>
        <taxon>Ascomycota</taxon>
        <taxon>Pezizomycotina</taxon>
        <taxon>Dothideomycetes</taxon>
        <taxon>Pleosporomycetidae</taxon>
        <taxon>Mytilinidiales</taxon>
        <taxon>Mytilinidiaceae</taxon>
        <taxon>Lophium</taxon>
    </lineage>
</organism>
<comment type="subcellular location">
    <subcellularLocation>
        <location evidence="1">Membrane</location>
        <topology evidence="1">Multi-pass membrane protein</topology>
    </subcellularLocation>
</comment>
<keyword evidence="3" id="KW-0472">Membrane</keyword>
<feature type="transmembrane region" description="Helical" evidence="3">
    <location>
        <begin position="308"/>
        <end position="329"/>
    </location>
</feature>
<dbReference type="EMBL" id="MU004183">
    <property type="protein sequence ID" value="KAF2500635.1"/>
    <property type="molecule type" value="Genomic_DNA"/>
</dbReference>
<feature type="domain" description="Major facilitator superfamily (MFS) profile" evidence="4">
    <location>
        <begin position="66"/>
        <end position="450"/>
    </location>
</feature>
<dbReference type="CDD" id="cd17324">
    <property type="entry name" value="MFS_NepI_like"/>
    <property type="match status" value="1"/>
</dbReference>
<dbReference type="GO" id="GO:0022857">
    <property type="term" value="F:transmembrane transporter activity"/>
    <property type="evidence" value="ECO:0007669"/>
    <property type="project" value="InterPro"/>
</dbReference>
<dbReference type="InterPro" id="IPR036259">
    <property type="entry name" value="MFS_trans_sf"/>
</dbReference>
<feature type="transmembrane region" description="Helical" evidence="3">
    <location>
        <begin position="222"/>
        <end position="242"/>
    </location>
</feature>
<proteinExistence type="predicted"/>
<feature type="transmembrane region" description="Helical" evidence="3">
    <location>
        <begin position="271"/>
        <end position="296"/>
    </location>
</feature>
<keyword evidence="3" id="KW-1133">Transmembrane helix</keyword>
<feature type="region of interest" description="Disordered" evidence="2">
    <location>
        <begin position="1"/>
        <end position="35"/>
    </location>
</feature>
<protein>
    <submittedName>
        <fullName evidence="5">MFS general substrate transporter</fullName>
    </submittedName>
</protein>
<dbReference type="PROSITE" id="PS50850">
    <property type="entry name" value="MFS"/>
    <property type="match status" value="1"/>
</dbReference>
<dbReference type="Proteomes" id="UP000799750">
    <property type="component" value="Unassembled WGS sequence"/>
</dbReference>
<feature type="region of interest" description="Disordered" evidence="2">
    <location>
        <begin position="500"/>
        <end position="544"/>
    </location>
</feature>
<evidence type="ECO:0000256" key="2">
    <source>
        <dbReference type="SAM" id="MobiDB-lite"/>
    </source>
</evidence>
<keyword evidence="3" id="KW-0812">Transmembrane</keyword>
<feature type="compositionally biased region" description="Basic and acidic residues" evidence="2">
    <location>
        <begin position="512"/>
        <end position="528"/>
    </location>
</feature>
<dbReference type="PANTHER" id="PTHR42910">
    <property type="entry name" value="TRANSPORTER SCO4007-RELATED"/>
    <property type="match status" value="1"/>
</dbReference>
<sequence>MTNEKYTDGAGQATATPSSHNVSHTSSPPSHHNSREPLPLWRKLYNIVTWTPPNCRWDPEKPPKFSMGLNVLFAFAGAFTVANLYYNHPILNILAKDFGVAYEKVAQIPTVMQAGYAAGLLFLCPLGDLFPRRPFVLILVFFTANMWLGLCITTNFAVFTGISFITAITTVTPQLMLPLVGDLAPPNRRAAALSIVVSGFMLGILVARVLSGTISNFVSWRYVYWMSLGLQYAIFILLWLFMPNYPSTNPAGLNYFKMLWSILVMLTKHPVLVQACIISFFTASTFTGFWTTLTFLLSGAPYHYDPVVIGLFGLIGIAAMCTGPVYAHIVTDKYVPLMSVIVGELCSLLGICLGTYLGAFTVAGPVLEAFLIDFGMQTAQIANRSSIYAIEPKGRNRVNTAFMVATFCGQLMGTAAGNHIYAQGGWVRSGSASVGFIGAALVFCAIRGPYETRWVGWKGGWMLRKRVVGSADGHTAEQERHQLPPNAEVDVEVGAEEKVLEEMAAEEVTSSGDEKRASDAEKGDDRSGKSISQESLGEIRPAKL</sequence>
<evidence type="ECO:0000313" key="5">
    <source>
        <dbReference type="EMBL" id="KAF2500635.1"/>
    </source>
</evidence>
<evidence type="ECO:0000256" key="3">
    <source>
        <dbReference type="SAM" id="Phobius"/>
    </source>
</evidence>
<dbReference type="Pfam" id="PF07690">
    <property type="entry name" value="MFS_1"/>
    <property type="match status" value="1"/>
</dbReference>
<dbReference type="OrthoDB" id="2105912at2759"/>
<feature type="transmembrane region" description="Helical" evidence="3">
    <location>
        <begin position="341"/>
        <end position="367"/>
    </location>
</feature>
<dbReference type="PANTHER" id="PTHR42910:SF1">
    <property type="entry name" value="MAJOR FACILITATOR SUPERFAMILY (MFS) PROFILE DOMAIN-CONTAINING PROTEIN"/>
    <property type="match status" value="1"/>
</dbReference>
<dbReference type="InterPro" id="IPR011701">
    <property type="entry name" value="MFS"/>
</dbReference>
<dbReference type="SUPFAM" id="SSF103473">
    <property type="entry name" value="MFS general substrate transporter"/>
    <property type="match status" value="1"/>
</dbReference>
<name>A0A6A6R755_9PEZI</name>
<dbReference type="AlphaFoldDB" id="A0A6A6R755"/>
<feature type="transmembrane region" description="Helical" evidence="3">
    <location>
        <begin position="136"/>
        <end position="169"/>
    </location>
</feature>
<evidence type="ECO:0000256" key="1">
    <source>
        <dbReference type="ARBA" id="ARBA00004141"/>
    </source>
</evidence>
<feature type="transmembrane region" description="Helical" evidence="3">
    <location>
        <begin position="426"/>
        <end position="446"/>
    </location>
</feature>
<feature type="compositionally biased region" description="Low complexity" evidence="2">
    <location>
        <begin position="16"/>
        <end position="31"/>
    </location>
</feature>
<accession>A0A6A6R755</accession>
<feature type="transmembrane region" description="Helical" evidence="3">
    <location>
        <begin position="106"/>
        <end position="124"/>
    </location>
</feature>
<dbReference type="InterPro" id="IPR020846">
    <property type="entry name" value="MFS_dom"/>
</dbReference>
<evidence type="ECO:0000259" key="4">
    <source>
        <dbReference type="PROSITE" id="PS50850"/>
    </source>
</evidence>
<feature type="transmembrane region" description="Helical" evidence="3">
    <location>
        <begin position="189"/>
        <end position="210"/>
    </location>
</feature>
<dbReference type="Gene3D" id="1.20.1250.20">
    <property type="entry name" value="MFS general substrate transporter like domains"/>
    <property type="match status" value="1"/>
</dbReference>
<gene>
    <name evidence="5" type="ORF">BU16DRAFT_479174</name>
</gene>